<dbReference type="InterPro" id="IPR013149">
    <property type="entry name" value="ADH-like_C"/>
</dbReference>
<dbReference type="PANTHER" id="PTHR43482">
    <property type="entry name" value="PROTEIN AST1-RELATED"/>
    <property type="match status" value="1"/>
</dbReference>
<dbReference type="Proteomes" id="UP000183567">
    <property type="component" value="Unassembled WGS sequence"/>
</dbReference>
<dbReference type="SUPFAM" id="SSF51735">
    <property type="entry name" value="NAD(P)-binding Rossmann-fold domains"/>
    <property type="match status" value="1"/>
</dbReference>
<sequence length="366" mass="39036">MFSGAPSHLISPLLKLSLSSQSNRFLHRHIAMQALKFEKTGSLDNLSLVNIDKPTLRPGEALIRVRAAGVNGSDTAGVMGILPFVTTPRIPGRDFSGEVVEVLEESGASSQQWIGAEVWGTGGNRGFSSDGTFSQYVVVPIDALSRKPATLDHSKAGSMTLPWLCAWITVDTLANVKEGDNVIIIGARGGIGSAAAQLCKERGARVFGTYTSLAKVTPPSYITPIELSSKGAIREAIAKAGLQNRIDVLLDCAGYDQPFNDAVFTMTPEGTGRVVIMAVHTKDGLFPVDLRTFYTKALTLKGMKSGILGPLEVKKVLDELASKIDSGLLEGPKEVKEVNITNMDAVKGALQEILTRASHVRSVIIP</sequence>
<dbReference type="Gene3D" id="3.90.180.10">
    <property type="entry name" value="Medium-chain alcohol dehydrogenases, catalytic domain"/>
    <property type="match status" value="1"/>
</dbReference>
<dbReference type="InterPro" id="IPR052585">
    <property type="entry name" value="Lipid_raft_assoc_Zn_ADH"/>
</dbReference>
<dbReference type="EMBL" id="LVVM01004225">
    <property type="protein sequence ID" value="OJA13295.1"/>
    <property type="molecule type" value="Genomic_DNA"/>
</dbReference>
<dbReference type="SMART" id="SM00829">
    <property type="entry name" value="PKS_ER"/>
    <property type="match status" value="1"/>
</dbReference>
<dbReference type="Pfam" id="PF08240">
    <property type="entry name" value="ADH_N"/>
    <property type="match status" value="1"/>
</dbReference>
<dbReference type="STRING" id="180088.A0A1J8PXW6"/>
<dbReference type="InterPro" id="IPR036291">
    <property type="entry name" value="NAD(P)-bd_dom_sf"/>
</dbReference>
<evidence type="ECO:0000313" key="3">
    <source>
        <dbReference type="Proteomes" id="UP000183567"/>
    </source>
</evidence>
<feature type="domain" description="Enoyl reductase (ER)" evidence="1">
    <location>
        <begin position="41"/>
        <end position="364"/>
    </location>
</feature>
<dbReference type="InterPro" id="IPR011032">
    <property type="entry name" value="GroES-like_sf"/>
</dbReference>
<dbReference type="AlphaFoldDB" id="A0A1J8PXW6"/>
<accession>A0A1J8PXW6</accession>
<dbReference type="OrthoDB" id="203908at2759"/>
<proteinExistence type="predicted"/>
<comment type="caution">
    <text evidence="2">The sequence shown here is derived from an EMBL/GenBank/DDBJ whole genome shotgun (WGS) entry which is preliminary data.</text>
</comment>
<name>A0A1J8PXW6_9AGAM</name>
<protein>
    <recommendedName>
        <fullName evidence="1">Enoyl reductase (ER) domain-containing protein</fullName>
    </recommendedName>
</protein>
<keyword evidence="3" id="KW-1185">Reference proteome</keyword>
<dbReference type="GO" id="GO:0016491">
    <property type="term" value="F:oxidoreductase activity"/>
    <property type="evidence" value="ECO:0007669"/>
    <property type="project" value="InterPro"/>
</dbReference>
<dbReference type="InterPro" id="IPR020843">
    <property type="entry name" value="ER"/>
</dbReference>
<dbReference type="SUPFAM" id="SSF50129">
    <property type="entry name" value="GroES-like"/>
    <property type="match status" value="1"/>
</dbReference>
<dbReference type="Pfam" id="PF00107">
    <property type="entry name" value="ADH_zinc_N"/>
    <property type="match status" value="1"/>
</dbReference>
<reference evidence="2 3" key="1">
    <citation type="submission" date="2016-03" db="EMBL/GenBank/DDBJ databases">
        <title>Comparative genomics of the ectomycorrhizal sister species Rhizopogon vinicolor and Rhizopogon vesiculosus (Basidiomycota: Boletales) reveals a divergence of the mating type B locus.</title>
        <authorList>
            <person name="Mujic A.B."/>
            <person name="Kuo A."/>
            <person name="Tritt A."/>
            <person name="Lipzen A."/>
            <person name="Chen C."/>
            <person name="Johnson J."/>
            <person name="Sharma A."/>
            <person name="Barry K."/>
            <person name="Grigoriev I.V."/>
            <person name="Spatafora J.W."/>
        </authorList>
    </citation>
    <scope>NUCLEOTIDE SEQUENCE [LARGE SCALE GENOMIC DNA]</scope>
    <source>
        <strain evidence="2 3">AM-OR11-056</strain>
    </source>
</reference>
<dbReference type="PANTHER" id="PTHR43482:SF1">
    <property type="entry name" value="PROTEIN AST1-RELATED"/>
    <property type="match status" value="1"/>
</dbReference>
<evidence type="ECO:0000313" key="2">
    <source>
        <dbReference type="EMBL" id="OJA13295.1"/>
    </source>
</evidence>
<organism evidence="2 3">
    <name type="scientific">Rhizopogon vesiculosus</name>
    <dbReference type="NCBI Taxonomy" id="180088"/>
    <lineage>
        <taxon>Eukaryota</taxon>
        <taxon>Fungi</taxon>
        <taxon>Dikarya</taxon>
        <taxon>Basidiomycota</taxon>
        <taxon>Agaricomycotina</taxon>
        <taxon>Agaricomycetes</taxon>
        <taxon>Agaricomycetidae</taxon>
        <taxon>Boletales</taxon>
        <taxon>Suillineae</taxon>
        <taxon>Rhizopogonaceae</taxon>
        <taxon>Rhizopogon</taxon>
    </lineage>
</organism>
<dbReference type="InterPro" id="IPR013154">
    <property type="entry name" value="ADH-like_N"/>
</dbReference>
<evidence type="ECO:0000259" key="1">
    <source>
        <dbReference type="SMART" id="SM00829"/>
    </source>
</evidence>
<gene>
    <name evidence="2" type="ORF">AZE42_07682</name>
</gene>